<dbReference type="SUPFAM" id="SSF46689">
    <property type="entry name" value="Homeodomain-like"/>
    <property type="match status" value="1"/>
</dbReference>
<dbReference type="PANTHER" id="PTHR30055:SF234">
    <property type="entry name" value="HTH-TYPE TRANSCRIPTIONAL REGULATOR BETI"/>
    <property type="match status" value="1"/>
</dbReference>
<evidence type="ECO:0000259" key="6">
    <source>
        <dbReference type="PROSITE" id="PS50977"/>
    </source>
</evidence>
<dbReference type="Pfam" id="PF13977">
    <property type="entry name" value="TetR_C_6"/>
    <property type="match status" value="1"/>
</dbReference>
<dbReference type="InterPro" id="IPR050109">
    <property type="entry name" value="HTH-type_TetR-like_transc_reg"/>
</dbReference>
<evidence type="ECO:0000256" key="2">
    <source>
        <dbReference type="ARBA" id="ARBA00023015"/>
    </source>
</evidence>
<feature type="domain" description="HTH tetR-type" evidence="6">
    <location>
        <begin position="14"/>
        <end position="74"/>
    </location>
</feature>
<dbReference type="RefSeq" id="WP_225961153.1">
    <property type="nucleotide sequence ID" value="NZ_JADBDZ010000001.1"/>
</dbReference>
<evidence type="ECO:0000256" key="3">
    <source>
        <dbReference type="ARBA" id="ARBA00023125"/>
    </source>
</evidence>
<dbReference type="SUPFAM" id="SSF48498">
    <property type="entry name" value="Tetracyclin repressor-like, C-terminal domain"/>
    <property type="match status" value="1"/>
</dbReference>
<dbReference type="Proteomes" id="UP000627838">
    <property type="component" value="Unassembled WGS sequence"/>
</dbReference>
<protein>
    <submittedName>
        <fullName evidence="7">AcrR family transcriptional regulator</fullName>
    </submittedName>
</protein>
<proteinExistence type="predicted"/>
<keyword evidence="1" id="KW-0678">Repressor</keyword>
<evidence type="ECO:0000256" key="1">
    <source>
        <dbReference type="ARBA" id="ARBA00022491"/>
    </source>
</evidence>
<keyword evidence="4" id="KW-0804">Transcription</keyword>
<evidence type="ECO:0000256" key="5">
    <source>
        <dbReference type="PROSITE-ProRule" id="PRU00335"/>
    </source>
</evidence>
<evidence type="ECO:0000256" key="4">
    <source>
        <dbReference type="ARBA" id="ARBA00023163"/>
    </source>
</evidence>
<keyword evidence="2" id="KW-0805">Transcription regulation</keyword>
<dbReference type="Pfam" id="PF00440">
    <property type="entry name" value="TetR_N"/>
    <property type="match status" value="1"/>
</dbReference>
<feature type="DNA-binding region" description="H-T-H motif" evidence="5">
    <location>
        <begin position="37"/>
        <end position="56"/>
    </location>
</feature>
<evidence type="ECO:0000313" key="7">
    <source>
        <dbReference type="EMBL" id="MBE1532780.1"/>
    </source>
</evidence>
<dbReference type="EMBL" id="JADBDZ010000001">
    <property type="protein sequence ID" value="MBE1532780.1"/>
    <property type="molecule type" value="Genomic_DNA"/>
</dbReference>
<dbReference type="InterPro" id="IPR001647">
    <property type="entry name" value="HTH_TetR"/>
</dbReference>
<dbReference type="InterPro" id="IPR039538">
    <property type="entry name" value="BetI_C"/>
</dbReference>
<organism evidence="7 8">
    <name type="scientific">Actinomadura algeriensis</name>
    <dbReference type="NCBI Taxonomy" id="1679523"/>
    <lineage>
        <taxon>Bacteria</taxon>
        <taxon>Bacillati</taxon>
        <taxon>Actinomycetota</taxon>
        <taxon>Actinomycetes</taxon>
        <taxon>Streptosporangiales</taxon>
        <taxon>Thermomonosporaceae</taxon>
        <taxon>Actinomadura</taxon>
    </lineage>
</organism>
<gene>
    <name evidence="7" type="ORF">H4W34_002613</name>
</gene>
<comment type="caution">
    <text evidence="7">The sequence shown here is derived from an EMBL/GenBank/DDBJ whole genome shotgun (WGS) entry which is preliminary data.</text>
</comment>
<keyword evidence="8" id="KW-1185">Reference proteome</keyword>
<dbReference type="Gene3D" id="1.10.357.10">
    <property type="entry name" value="Tetracycline Repressor, domain 2"/>
    <property type="match status" value="1"/>
</dbReference>
<evidence type="ECO:0000313" key="8">
    <source>
        <dbReference type="Proteomes" id="UP000627838"/>
    </source>
</evidence>
<dbReference type="InterPro" id="IPR036271">
    <property type="entry name" value="Tet_transcr_reg_TetR-rel_C_sf"/>
</dbReference>
<keyword evidence="3 5" id="KW-0238">DNA-binding</keyword>
<dbReference type="PANTHER" id="PTHR30055">
    <property type="entry name" value="HTH-TYPE TRANSCRIPTIONAL REGULATOR RUTR"/>
    <property type="match status" value="1"/>
</dbReference>
<reference evidence="7 8" key="1">
    <citation type="submission" date="2020-10" db="EMBL/GenBank/DDBJ databases">
        <title>Sequencing the genomes of 1000 actinobacteria strains.</title>
        <authorList>
            <person name="Klenk H.-P."/>
        </authorList>
    </citation>
    <scope>NUCLEOTIDE SEQUENCE [LARGE SCALE GENOMIC DNA]</scope>
    <source>
        <strain evidence="7 8">DSM 46744</strain>
    </source>
</reference>
<name>A0ABR9JQC3_9ACTN</name>
<sequence>MAEHSGPVRRTPRAQVRRRLLDEAARAFAEHGYDDARIDDIAHAAGFTKGAVYSNFGGKQGLFAAILDAGADAELQDVMAGIDDGADRAAVLDRVARMVARRIVDDTGRAQLGLEFAARAGRDESTREVLAPLRRAQRDAASRSIGEVAERTGARPSIDPELAALILHCLTNGLTNERVADPETISPELVERALAAVLTMLLPPNDRPTPAPCSCSPTL</sequence>
<accession>A0ABR9JQC3</accession>
<dbReference type="InterPro" id="IPR009057">
    <property type="entry name" value="Homeodomain-like_sf"/>
</dbReference>
<dbReference type="PROSITE" id="PS50977">
    <property type="entry name" value="HTH_TETR_2"/>
    <property type="match status" value="1"/>
</dbReference>
<dbReference type="PRINTS" id="PR00455">
    <property type="entry name" value="HTHTETR"/>
</dbReference>